<feature type="compositionally biased region" description="Basic residues" evidence="2">
    <location>
        <begin position="19"/>
        <end position="31"/>
    </location>
</feature>
<dbReference type="Proteomes" id="UP000694872">
    <property type="component" value="Unplaced"/>
</dbReference>
<accession>A0AAJ6ZM81</accession>
<protein>
    <submittedName>
        <fullName evidence="3">Uncharacterized protein LOC106123698</fullName>
    </submittedName>
</protein>
<proteinExistence type="predicted"/>
<dbReference type="RefSeq" id="XP_013175565.1">
    <property type="nucleotide sequence ID" value="XM_013320111.1"/>
</dbReference>
<evidence type="ECO:0000256" key="2">
    <source>
        <dbReference type="SAM" id="MobiDB-lite"/>
    </source>
</evidence>
<gene>
    <name evidence="3" type="primary">LOC106123698</name>
</gene>
<sequence length="236" mass="27806">MSQQLPDKLTQNKCEAGVGHKKPRRKRKKKSNSNQKPGRKEIRKKNSKLSISMSLWAENFAVASTWQLKHQLAYWKAKAIGLEYENKVLHDIIRKNHYVDDNCVNSEIETNECSENEESSANNEREVETYEACADEMDFEVSEEFIEFLAANAKYKEDARRERELLKAKHEQEELDIVQEKLETSEEKEQRLKELYGSYWQRISALEVSMQSQFINEIDKDQPMWQTSKQPPEMLK</sequence>
<dbReference type="AlphaFoldDB" id="A0AAJ6ZM81"/>
<keyword evidence="1" id="KW-0175">Coiled coil</keyword>
<feature type="coiled-coil region" evidence="1">
    <location>
        <begin position="156"/>
        <end position="195"/>
    </location>
</feature>
<dbReference type="GeneID" id="106123698"/>
<name>A0AAJ6ZM81_PAPXU</name>
<organism evidence="3">
    <name type="scientific">Papilio xuthus</name>
    <name type="common">Asian swallowtail butterfly</name>
    <dbReference type="NCBI Taxonomy" id="66420"/>
    <lineage>
        <taxon>Eukaryota</taxon>
        <taxon>Metazoa</taxon>
        <taxon>Ecdysozoa</taxon>
        <taxon>Arthropoda</taxon>
        <taxon>Hexapoda</taxon>
        <taxon>Insecta</taxon>
        <taxon>Pterygota</taxon>
        <taxon>Neoptera</taxon>
        <taxon>Endopterygota</taxon>
        <taxon>Lepidoptera</taxon>
        <taxon>Glossata</taxon>
        <taxon>Ditrysia</taxon>
        <taxon>Papilionoidea</taxon>
        <taxon>Papilionidae</taxon>
        <taxon>Papilioninae</taxon>
        <taxon>Papilio</taxon>
    </lineage>
</organism>
<reference evidence="3" key="1">
    <citation type="submission" date="2025-08" db="UniProtKB">
        <authorList>
            <consortium name="RefSeq"/>
        </authorList>
    </citation>
    <scope>IDENTIFICATION</scope>
</reference>
<feature type="region of interest" description="Disordered" evidence="2">
    <location>
        <begin position="1"/>
        <end position="45"/>
    </location>
</feature>
<dbReference type="KEGG" id="pxu:106123698"/>
<feature type="compositionally biased region" description="Polar residues" evidence="2">
    <location>
        <begin position="1"/>
        <end position="13"/>
    </location>
</feature>
<evidence type="ECO:0000256" key="1">
    <source>
        <dbReference type="SAM" id="Coils"/>
    </source>
</evidence>
<evidence type="ECO:0000313" key="3">
    <source>
        <dbReference type="RefSeq" id="XP_013175565.1"/>
    </source>
</evidence>